<sequence>MTNSALITGASRGIGLGIAHRLAAQGYALTVTARDASRLDAVAAELRGAGAPDVVAVAADMAAPDTAETIAAAHADRFGSMRALVLNAGVGSAGAVGEYPMRRFDKTVAVNLTAPFALLQASLPLLRNGAADNPENGAKVVAVSSITGVYAEANLAVYGATKAALISLVETFNAEQSGNGIAATAIAPAYVDTDMSDWTKESIPAESMLTVNDVVELVDAVMRLSNRAVLSKLVLSRAGASGYVA</sequence>
<name>A0A438BET8_9NOCA</name>
<evidence type="ECO:0000256" key="1">
    <source>
        <dbReference type="ARBA" id="ARBA00006484"/>
    </source>
</evidence>
<dbReference type="InterPro" id="IPR002347">
    <property type="entry name" value="SDR_fam"/>
</dbReference>
<dbReference type="CDD" id="cd05233">
    <property type="entry name" value="SDR_c"/>
    <property type="match status" value="1"/>
</dbReference>
<dbReference type="GO" id="GO:0016491">
    <property type="term" value="F:oxidoreductase activity"/>
    <property type="evidence" value="ECO:0007669"/>
    <property type="project" value="UniProtKB-KW"/>
</dbReference>
<dbReference type="PANTHER" id="PTHR44196">
    <property type="entry name" value="DEHYDROGENASE/REDUCTASE SDR FAMILY MEMBER 7B"/>
    <property type="match status" value="1"/>
</dbReference>
<dbReference type="GO" id="GO:0016020">
    <property type="term" value="C:membrane"/>
    <property type="evidence" value="ECO:0007669"/>
    <property type="project" value="TreeGrafter"/>
</dbReference>
<dbReference type="PRINTS" id="PR00081">
    <property type="entry name" value="GDHRDH"/>
</dbReference>
<dbReference type="OrthoDB" id="158573at2"/>
<dbReference type="RefSeq" id="WP_127916223.1">
    <property type="nucleotide sequence ID" value="NZ_RKLP01000005.1"/>
</dbReference>
<evidence type="ECO:0000256" key="2">
    <source>
        <dbReference type="ARBA" id="ARBA00023002"/>
    </source>
</evidence>
<accession>A0A438BET8</accession>
<dbReference type="EMBL" id="RKLP01000005">
    <property type="protein sequence ID" value="RVW09421.1"/>
    <property type="molecule type" value="Genomic_DNA"/>
</dbReference>
<gene>
    <name evidence="3" type="ORF">EGT67_11590</name>
</gene>
<dbReference type="Gene3D" id="3.40.50.720">
    <property type="entry name" value="NAD(P)-binding Rossmann-like Domain"/>
    <property type="match status" value="1"/>
</dbReference>
<comment type="caution">
    <text evidence="3">The sequence shown here is derived from an EMBL/GenBank/DDBJ whole genome shotgun (WGS) entry which is preliminary data.</text>
</comment>
<organism evidence="3 4">
    <name type="scientific">Prescottella agglutinans</name>
    <dbReference type="NCBI Taxonomy" id="1644129"/>
    <lineage>
        <taxon>Bacteria</taxon>
        <taxon>Bacillati</taxon>
        <taxon>Actinomycetota</taxon>
        <taxon>Actinomycetes</taxon>
        <taxon>Mycobacteriales</taxon>
        <taxon>Nocardiaceae</taxon>
        <taxon>Prescottella</taxon>
    </lineage>
</organism>
<reference evidence="3 4" key="1">
    <citation type="submission" date="2018-11" db="EMBL/GenBank/DDBJ databases">
        <title>Rhodococcus spongicola sp. nov. and Rhodococcus xishaensis sp. nov. from marine sponges.</title>
        <authorList>
            <person name="Li L."/>
            <person name="Lin H.W."/>
        </authorList>
    </citation>
    <scope>NUCLEOTIDE SEQUENCE [LARGE SCALE GENOMIC DNA]</scope>
    <source>
        <strain evidence="3 4">CCTCC AB2014297</strain>
    </source>
</reference>
<keyword evidence="4" id="KW-1185">Reference proteome</keyword>
<dbReference type="Pfam" id="PF00106">
    <property type="entry name" value="adh_short"/>
    <property type="match status" value="1"/>
</dbReference>
<keyword evidence="2" id="KW-0560">Oxidoreductase</keyword>
<dbReference type="AlphaFoldDB" id="A0A438BET8"/>
<evidence type="ECO:0000313" key="3">
    <source>
        <dbReference type="EMBL" id="RVW09421.1"/>
    </source>
</evidence>
<evidence type="ECO:0000313" key="4">
    <source>
        <dbReference type="Proteomes" id="UP000286208"/>
    </source>
</evidence>
<dbReference type="Proteomes" id="UP000286208">
    <property type="component" value="Unassembled WGS sequence"/>
</dbReference>
<dbReference type="InterPro" id="IPR036291">
    <property type="entry name" value="NAD(P)-bd_dom_sf"/>
</dbReference>
<comment type="similarity">
    <text evidence="1">Belongs to the short-chain dehydrogenases/reductases (SDR) family.</text>
</comment>
<dbReference type="PANTHER" id="PTHR44196:SF1">
    <property type="entry name" value="DEHYDROGENASE_REDUCTASE SDR FAMILY MEMBER 7B"/>
    <property type="match status" value="1"/>
</dbReference>
<dbReference type="SUPFAM" id="SSF51735">
    <property type="entry name" value="NAD(P)-binding Rossmann-fold domains"/>
    <property type="match status" value="1"/>
</dbReference>
<proteinExistence type="inferred from homology"/>
<protein>
    <submittedName>
        <fullName evidence="3">SDR family oxidoreductase</fullName>
    </submittedName>
</protein>